<keyword evidence="1" id="KW-0732">Signal</keyword>
<proteinExistence type="predicted"/>
<sequence length="66" mass="7571">MTRRQRMWNDWMSSMGSLWLLMPDPQAALLLEEQSYMVAVKVKASPKGSFTPLRTLIDLVMVLDVS</sequence>
<organism evidence="2 3">
    <name type="scientific">Musa balbisiana</name>
    <name type="common">Banana</name>
    <dbReference type="NCBI Taxonomy" id="52838"/>
    <lineage>
        <taxon>Eukaryota</taxon>
        <taxon>Viridiplantae</taxon>
        <taxon>Streptophyta</taxon>
        <taxon>Embryophyta</taxon>
        <taxon>Tracheophyta</taxon>
        <taxon>Spermatophyta</taxon>
        <taxon>Magnoliopsida</taxon>
        <taxon>Liliopsida</taxon>
        <taxon>Zingiberales</taxon>
        <taxon>Musaceae</taxon>
        <taxon>Musa</taxon>
    </lineage>
</organism>
<accession>A0A4S8JNY3</accession>
<feature type="chain" id="PRO_5020413837" evidence="1">
    <location>
        <begin position="28"/>
        <end position="66"/>
    </location>
</feature>
<evidence type="ECO:0000313" key="2">
    <source>
        <dbReference type="EMBL" id="THU63469.1"/>
    </source>
</evidence>
<protein>
    <submittedName>
        <fullName evidence="2">Uncharacterized protein</fullName>
    </submittedName>
</protein>
<evidence type="ECO:0000256" key="1">
    <source>
        <dbReference type="SAM" id="SignalP"/>
    </source>
</evidence>
<dbReference type="AlphaFoldDB" id="A0A4S8JNY3"/>
<comment type="caution">
    <text evidence="2">The sequence shown here is derived from an EMBL/GenBank/DDBJ whole genome shotgun (WGS) entry which is preliminary data.</text>
</comment>
<dbReference type="Proteomes" id="UP000317650">
    <property type="component" value="Chromosome 1"/>
</dbReference>
<name>A0A4S8JNY3_MUSBA</name>
<dbReference type="EMBL" id="PYDT01000004">
    <property type="protein sequence ID" value="THU63469.1"/>
    <property type="molecule type" value="Genomic_DNA"/>
</dbReference>
<feature type="signal peptide" evidence="1">
    <location>
        <begin position="1"/>
        <end position="27"/>
    </location>
</feature>
<reference evidence="2 3" key="1">
    <citation type="journal article" date="2019" name="Nat. Plants">
        <title>Genome sequencing of Musa balbisiana reveals subgenome evolution and function divergence in polyploid bananas.</title>
        <authorList>
            <person name="Yao X."/>
        </authorList>
    </citation>
    <scope>NUCLEOTIDE SEQUENCE [LARGE SCALE GENOMIC DNA]</scope>
    <source>
        <strain evidence="3">cv. DH-PKW</strain>
        <tissue evidence="2">Leaves</tissue>
    </source>
</reference>
<evidence type="ECO:0000313" key="3">
    <source>
        <dbReference type="Proteomes" id="UP000317650"/>
    </source>
</evidence>
<keyword evidence="3" id="KW-1185">Reference proteome</keyword>
<gene>
    <name evidence="2" type="ORF">C4D60_Mb01t16070</name>
</gene>